<feature type="compositionally biased region" description="Acidic residues" evidence="8">
    <location>
        <begin position="396"/>
        <end position="414"/>
    </location>
</feature>
<keyword evidence="3" id="KW-0813">Transport</keyword>
<evidence type="ECO:0000256" key="1">
    <source>
        <dbReference type="ARBA" id="ARBA00004651"/>
    </source>
</evidence>
<keyword evidence="7 9" id="KW-0472">Membrane</keyword>
<proteinExistence type="inferred from homology"/>
<evidence type="ECO:0000256" key="5">
    <source>
        <dbReference type="ARBA" id="ARBA00022692"/>
    </source>
</evidence>
<feature type="transmembrane region" description="Helical" evidence="9">
    <location>
        <begin position="230"/>
        <end position="247"/>
    </location>
</feature>
<keyword evidence="11" id="KW-1185">Reference proteome</keyword>
<name>A0A1M5KZ51_9ACTN</name>
<dbReference type="Proteomes" id="UP000186132">
    <property type="component" value="Unassembled WGS sequence"/>
</dbReference>
<organism evidence="10 11">
    <name type="scientific">Jatrophihabitans endophyticus</name>
    <dbReference type="NCBI Taxonomy" id="1206085"/>
    <lineage>
        <taxon>Bacteria</taxon>
        <taxon>Bacillati</taxon>
        <taxon>Actinomycetota</taxon>
        <taxon>Actinomycetes</taxon>
        <taxon>Jatrophihabitantales</taxon>
        <taxon>Jatrophihabitantaceae</taxon>
        <taxon>Jatrophihabitans</taxon>
    </lineage>
</organism>
<evidence type="ECO:0000256" key="3">
    <source>
        <dbReference type="ARBA" id="ARBA00022448"/>
    </source>
</evidence>
<dbReference type="InterPro" id="IPR002549">
    <property type="entry name" value="AI-2E-like"/>
</dbReference>
<dbReference type="AlphaFoldDB" id="A0A1M5KZ51"/>
<dbReference type="EMBL" id="FQVU01000003">
    <property type="protein sequence ID" value="SHG58047.1"/>
    <property type="molecule type" value="Genomic_DNA"/>
</dbReference>
<dbReference type="PANTHER" id="PTHR21716:SF53">
    <property type="entry name" value="PERMEASE PERM-RELATED"/>
    <property type="match status" value="1"/>
</dbReference>
<protein>
    <submittedName>
        <fullName evidence="10">Predicted PurR-regulated permease PerM</fullName>
    </submittedName>
</protein>
<evidence type="ECO:0000256" key="2">
    <source>
        <dbReference type="ARBA" id="ARBA00009773"/>
    </source>
</evidence>
<feature type="transmembrane region" description="Helical" evidence="9">
    <location>
        <begin position="286"/>
        <end position="303"/>
    </location>
</feature>
<feature type="transmembrane region" description="Helical" evidence="9">
    <location>
        <begin position="323"/>
        <end position="350"/>
    </location>
</feature>
<feature type="transmembrane region" description="Helical" evidence="9">
    <location>
        <begin position="253"/>
        <end position="279"/>
    </location>
</feature>
<dbReference type="GO" id="GO:0005886">
    <property type="term" value="C:plasma membrane"/>
    <property type="evidence" value="ECO:0007669"/>
    <property type="project" value="UniProtKB-SubCell"/>
</dbReference>
<feature type="transmembrane region" description="Helical" evidence="9">
    <location>
        <begin position="20"/>
        <end position="43"/>
    </location>
</feature>
<dbReference type="RefSeq" id="WP_073390285.1">
    <property type="nucleotide sequence ID" value="NZ_FQVU01000003.1"/>
</dbReference>
<evidence type="ECO:0000256" key="9">
    <source>
        <dbReference type="SAM" id="Phobius"/>
    </source>
</evidence>
<feature type="transmembrane region" description="Helical" evidence="9">
    <location>
        <begin position="49"/>
        <end position="71"/>
    </location>
</feature>
<feature type="transmembrane region" description="Helical" evidence="9">
    <location>
        <begin position="170"/>
        <end position="189"/>
    </location>
</feature>
<comment type="similarity">
    <text evidence="2">Belongs to the autoinducer-2 exporter (AI-2E) (TC 2.A.86) family.</text>
</comment>
<dbReference type="OrthoDB" id="9784366at2"/>
<feature type="region of interest" description="Disordered" evidence="8">
    <location>
        <begin position="367"/>
        <end position="414"/>
    </location>
</feature>
<evidence type="ECO:0000256" key="8">
    <source>
        <dbReference type="SAM" id="MobiDB-lite"/>
    </source>
</evidence>
<evidence type="ECO:0000256" key="6">
    <source>
        <dbReference type="ARBA" id="ARBA00022989"/>
    </source>
</evidence>
<keyword evidence="5 9" id="KW-0812">Transmembrane</keyword>
<gene>
    <name evidence="10" type="ORF">SAMN05443575_2303</name>
</gene>
<evidence type="ECO:0000313" key="10">
    <source>
        <dbReference type="EMBL" id="SHG58047.1"/>
    </source>
</evidence>
<dbReference type="PANTHER" id="PTHR21716">
    <property type="entry name" value="TRANSMEMBRANE PROTEIN"/>
    <property type="match status" value="1"/>
</dbReference>
<reference evidence="10 11" key="1">
    <citation type="submission" date="2016-11" db="EMBL/GenBank/DDBJ databases">
        <authorList>
            <person name="Jaros S."/>
            <person name="Januszkiewicz K."/>
            <person name="Wedrychowicz H."/>
        </authorList>
    </citation>
    <scope>NUCLEOTIDE SEQUENCE [LARGE SCALE GENOMIC DNA]</scope>
    <source>
        <strain evidence="10 11">DSM 45627</strain>
    </source>
</reference>
<evidence type="ECO:0000256" key="7">
    <source>
        <dbReference type="ARBA" id="ARBA00023136"/>
    </source>
</evidence>
<dbReference type="GO" id="GO:0055085">
    <property type="term" value="P:transmembrane transport"/>
    <property type="evidence" value="ECO:0007669"/>
    <property type="project" value="TreeGrafter"/>
</dbReference>
<keyword evidence="6 9" id="KW-1133">Transmembrane helix</keyword>
<comment type="subcellular location">
    <subcellularLocation>
        <location evidence="1">Cell membrane</location>
        <topology evidence="1">Multi-pass membrane protein</topology>
    </subcellularLocation>
</comment>
<sequence>MSESDRRPESAPLRTATDTVTLPVQIAAAWTWRLLVIAVGLYVLTQVFFRIELVAFSFVLALFFTSVLHPLERALRRIPGSRSVSAGLALLIGLALLSGIGYFVAWQISTHSSQLGDSISDFVDKTSHWLRTGPLHLKSKDIDNFTDEIKKTVQEHQNELISGAIETVRTVVEALGALLLILLSTFFLLRDGEQIWQWTLRLFPRAAHDRMDGAGHAGWRTLGGYMRGQVLIALFHGISVMVILFVLRVPLAAALGVLIFLGSFIPLVGLTVTGALCVAVALLEHGVGAAIVVGVAIIVLVQLEAHLLQPLIMSRSVEVHPLAIALSVLTGTLLAGIVGALLAVPLVAFLNSTIHALRDTPALPTGEAGFPVQVRTEPGGDPVDATQDPAPADGEPGAELDDGTEAEGEGEGRS</sequence>
<accession>A0A1M5KZ51</accession>
<dbReference type="STRING" id="1206085.SAMN05443575_2303"/>
<feature type="transmembrane region" description="Helical" evidence="9">
    <location>
        <begin position="83"/>
        <end position="105"/>
    </location>
</feature>
<evidence type="ECO:0000256" key="4">
    <source>
        <dbReference type="ARBA" id="ARBA00022475"/>
    </source>
</evidence>
<keyword evidence="4" id="KW-1003">Cell membrane</keyword>
<dbReference type="Pfam" id="PF01594">
    <property type="entry name" value="AI-2E_transport"/>
    <property type="match status" value="1"/>
</dbReference>
<evidence type="ECO:0000313" key="11">
    <source>
        <dbReference type="Proteomes" id="UP000186132"/>
    </source>
</evidence>